<accession>A0A517TTS5</accession>
<proteinExistence type="predicted"/>
<dbReference type="EMBL" id="CP036339">
    <property type="protein sequence ID" value="QDT71777.1"/>
    <property type="molecule type" value="Genomic_DNA"/>
</dbReference>
<keyword evidence="2" id="KW-1185">Reference proteome</keyword>
<protein>
    <submittedName>
        <fullName evidence="1">Uncharacterized protein</fullName>
    </submittedName>
</protein>
<sequence>MVAISYSFRSWQIVAELPYAGSLKDVRDKIDALQIVHWLREVSDFAIVFGFRGYRFRLEYVNGHVGVWGNDESCPVGIHLAILGLLIEALRPQQ</sequence>
<evidence type="ECO:0000313" key="1">
    <source>
        <dbReference type="EMBL" id="QDT71777.1"/>
    </source>
</evidence>
<dbReference type="OrthoDB" id="302418at2"/>
<gene>
    <name evidence="1" type="ORF">I41_09370</name>
</gene>
<dbReference type="KEGG" id="llh:I41_09370"/>
<evidence type="ECO:0000313" key="2">
    <source>
        <dbReference type="Proteomes" id="UP000317909"/>
    </source>
</evidence>
<name>A0A517TTS5_9BACT</name>
<dbReference type="Proteomes" id="UP000317909">
    <property type="component" value="Chromosome"/>
</dbReference>
<organism evidence="1 2">
    <name type="scientific">Lacipirellula limnantheis</name>
    <dbReference type="NCBI Taxonomy" id="2528024"/>
    <lineage>
        <taxon>Bacteria</taxon>
        <taxon>Pseudomonadati</taxon>
        <taxon>Planctomycetota</taxon>
        <taxon>Planctomycetia</taxon>
        <taxon>Pirellulales</taxon>
        <taxon>Lacipirellulaceae</taxon>
        <taxon>Lacipirellula</taxon>
    </lineage>
</organism>
<dbReference type="AlphaFoldDB" id="A0A517TTS5"/>
<dbReference type="RefSeq" id="WP_145431309.1">
    <property type="nucleotide sequence ID" value="NZ_CP036339.1"/>
</dbReference>
<reference evidence="1 2" key="1">
    <citation type="submission" date="2019-02" db="EMBL/GenBank/DDBJ databases">
        <title>Deep-cultivation of Planctomycetes and their phenomic and genomic characterization uncovers novel biology.</title>
        <authorList>
            <person name="Wiegand S."/>
            <person name="Jogler M."/>
            <person name="Boedeker C."/>
            <person name="Pinto D."/>
            <person name="Vollmers J."/>
            <person name="Rivas-Marin E."/>
            <person name="Kohn T."/>
            <person name="Peeters S.H."/>
            <person name="Heuer A."/>
            <person name="Rast P."/>
            <person name="Oberbeckmann S."/>
            <person name="Bunk B."/>
            <person name="Jeske O."/>
            <person name="Meyerdierks A."/>
            <person name="Storesund J.E."/>
            <person name="Kallscheuer N."/>
            <person name="Luecker S."/>
            <person name="Lage O.M."/>
            <person name="Pohl T."/>
            <person name="Merkel B.J."/>
            <person name="Hornburger P."/>
            <person name="Mueller R.-W."/>
            <person name="Bruemmer F."/>
            <person name="Labrenz M."/>
            <person name="Spormann A.M."/>
            <person name="Op den Camp H."/>
            <person name="Overmann J."/>
            <person name="Amann R."/>
            <person name="Jetten M.S.M."/>
            <person name="Mascher T."/>
            <person name="Medema M.H."/>
            <person name="Devos D.P."/>
            <person name="Kaster A.-K."/>
            <person name="Ovreas L."/>
            <person name="Rohde M."/>
            <person name="Galperin M.Y."/>
            <person name="Jogler C."/>
        </authorList>
    </citation>
    <scope>NUCLEOTIDE SEQUENCE [LARGE SCALE GENOMIC DNA]</scope>
    <source>
        <strain evidence="1 2">I41</strain>
    </source>
</reference>